<organism evidence="6 8">
    <name type="scientific">Eisenbergiella massiliensis</name>
    <dbReference type="NCBI Taxonomy" id="1720294"/>
    <lineage>
        <taxon>Bacteria</taxon>
        <taxon>Bacillati</taxon>
        <taxon>Bacillota</taxon>
        <taxon>Clostridia</taxon>
        <taxon>Lachnospirales</taxon>
        <taxon>Lachnospiraceae</taxon>
        <taxon>Eisenbergiella</taxon>
    </lineage>
</organism>
<evidence type="ECO:0000256" key="1">
    <source>
        <dbReference type="ARBA" id="ARBA00023015"/>
    </source>
</evidence>
<dbReference type="Gene3D" id="2.60.120.10">
    <property type="entry name" value="Jelly Rolls"/>
    <property type="match status" value="1"/>
</dbReference>
<dbReference type="InterPro" id="IPR012318">
    <property type="entry name" value="HTH_CRP"/>
</dbReference>
<dbReference type="InterPro" id="IPR000595">
    <property type="entry name" value="cNMP-bd_dom"/>
</dbReference>
<feature type="domain" description="Cyclic nucleotide-binding" evidence="4">
    <location>
        <begin position="3"/>
        <end position="100"/>
    </location>
</feature>
<dbReference type="Proteomes" id="UP000261166">
    <property type="component" value="Unassembled WGS sequence"/>
</dbReference>
<dbReference type="GO" id="GO:0005829">
    <property type="term" value="C:cytosol"/>
    <property type="evidence" value="ECO:0007669"/>
    <property type="project" value="TreeGrafter"/>
</dbReference>
<protein>
    <submittedName>
        <fullName evidence="6">Crp/Fnr family transcriptional regulator</fullName>
    </submittedName>
</protein>
<dbReference type="InterPro" id="IPR014710">
    <property type="entry name" value="RmlC-like_jellyroll"/>
</dbReference>
<evidence type="ECO:0000256" key="2">
    <source>
        <dbReference type="ARBA" id="ARBA00023125"/>
    </source>
</evidence>
<dbReference type="SUPFAM" id="SSF51206">
    <property type="entry name" value="cAMP-binding domain-like"/>
    <property type="match status" value="1"/>
</dbReference>
<dbReference type="OrthoDB" id="9774616at2"/>
<dbReference type="PANTHER" id="PTHR24567:SF58">
    <property type="entry name" value="CYCLIC AMP-BINDING REGULATORY PROTEIN"/>
    <property type="match status" value="1"/>
</dbReference>
<gene>
    <name evidence="6" type="ORF">DWY69_26290</name>
    <name evidence="5" type="ORF">DXC51_08440</name>
</gene>
<evidence type="ECO:0000259" key="4">
    <source>
        <dbReference type="PROSITE" id="PS50042"/>
    </source>
</evidence>
<name>A0A3E3IED7_9FIRM</name>
<accession>A0A3E3IED7</accession>
<keyword evidence="1" id="KW-0805">Transcription regulation</keyword>
<sequence length="212" mass="24136">MNLFSGIEPGEIAKLLNCLQARRIQYASGEMILEEGSRVRKFGIILSGHARSIKWDTSGRVIILTLLEKGSEIGVLLAAQPEKESPVSIQAQDDVSVLMIPYDRVLAPCIKACPKHDRLLRNYISIVAQKGLVLHERIDCLLKSTVREKIMTYLLRISHEQKSTSFQIPLNRNAMSEYLNIERSALSRELSNMKRDGLIDYHLNNFRLKYNN</sequence>
<dbReference type="InterPro" id="IPR036390">
    <property type="entry name" value="WH_DNA-bd_sf"/>
</dbReference>
<keyword evidence="7" id="KW-1185">Reference proteome</keyword>
<evidence type="ECO:0000313" key="8">
    <source>
        <dbReference type="Proteomes" id="UP000261166"/>
    </source>
</evidence>
<dbReference type="CDD" id="cd00038">
    <property type="entry name" value="CAP_ED"/>
    <property type="match status" value="1"/>
</dbReference>
<dbReference type="AlphaFoldDB" id="A0A3E3IED7"/>
<dbReference type="PANTHER" id="PTHR24567">
    <property type="entry name" value="CRP FAMILY TRANSCRIPTIONAL REGULATORY PROTEIN"/>
    <property type="match status" value="1"/>
</dbReference>
<dbReference type="SUPFAM" id="SSF46785">
    <property type="entry name" value="Winged helix' DNA-binding domain"/>
    <property type="match status" value="1"/>
</dbReference>
<reference evidence="6 8" key="1">
    <citation type="submission" date="2018-08" db="EMBL/GenBank/DDBJ databases">
        <title>A genome reference for cultivated species of the human gut microbiota.</title>
        <authorList>
            <person name="Zou Y."/>
            <person name="Xue W."/>
            <person name="Luo G."/>
        </authorList>
    </citation>
    <scope>NUCLEOTIDE SEQUENCE [LARGE SCALE GENOMIC DNA]</scope>
    <source>
        <strain evidence="6 8">AF26-4BH</strain>
        <strain evidence="5">TF05-5AC</strain>
    </source>
</reference>
<evidence type="ECO:0000313" key="5">
    <source>
        <dbReference type="EMBL" id="RGE62666.1"/>
    </source>
</evidence>
<dbReference type="GO" id="GO:0003700">
    <property type="term" value="F:DNA-binding transcription factor activity"/>
    <property type="evidence" value="ECO:0007669"/>
    <property type="project" value="TreeGrafter"/>
</dbReference>
<dbReference type="Pfam" id="PF13545">
    <property type="entry name" value="HTH_Crp_2"/>
    <property type="match status" value="1"/>
</dbReference>
<dbReference type="GO" id="GO:0003677">
    <property type="term" value="F:DNA binding"/>
    <property type="evidence" value="ECO:0007669"/>
    <property type="project" value="UniProtKB-KW"/>
</dbReference>
<dbReference type="InterPro" id="IPR018490">
    <property type="entry name" value="cNMP-bd_dom_sf"/>
</dbReference>
<evidence type="ECO:0000313" key="7">
    <source>
        <dbReference type="Proteomes" id="UP000260812"/>
    </source>
</evidence>
<dbReference type="SMART" id="SM00100">
    <property type="entry name" value="cNMP"/>
    <property type="match status" value="1"/>
</dbReference>
<dbReference type="Proteomes" id="UP000260812">
    <property type="component" value="Unassembled WGS sequence"/>
</dbReference>
<dbReference type="EMBL" id="QVLV01000004">
    <property type="protein sequence ID" value="RGE62666.1"/>
    <property type="molecule type" value="Genomic_DNA"/>
</dbReference>
<dbReference type="InterPro" id="IPR050397">
    <property type="entry name" value="Env_Response_Regulators"/>
</dbReference>
<dbReference type="PROSITE" id="PS50042">
    <property type="entry name" value="CNMP_BINDING_3"/>
    <property type="match status" value="1"/>
</dbReference>
<keyword evidence="3" id="KW-0804">Transcription</keyword>
<evidence type="ECO:0000256" key="3">
    <source>
        <dbReference type="ARBA" id="ARBA00023163"/>
    </source>
</evidence>
<proteinExistence type="predicted"/>
<comment type="caution">
    <text evidence="6">The sequence shown here is derived from an EMBL/GenBank/DDBJ whole genome shotgun (WGS) entry which is preliminary data.</text>
</comment>
<keyword evidence="2" id="KW-0238">DNA-binding</keyword>
<dbReference type="Pfam" id="PF00027">
    <property type="entry name" value="cNMP_binding"/>
    <property type="match status" value="1"/>
</dbReference>
<evidence type="ECO:0000313" key="6">
    <source>
        <dbReference type="EMBL" id="RGE65396.1"/>
    </source>
</evidence>
<dbReference type="EMBL" id="QVLU01000036">
    <property type="protein sequence ID" value="RGE65396.1"/>
    <property type="molecule type" value="Genomic_DNA"/>
</dbReference>